<keyword evidence="1" id="KW-0732">Signal</keyword>
<keyword evidence="4" id="KW-1185">Reference proteome</keyword>
<feature type="chain" id="PRO_5045235650" description="3-keto-alpha-glucoside-1,2-lyase/3-keto-2-hydroxy-glucal hydratase domain-containing protein" evidence="1">
    <location>
        <begin position="27"/>
        <end position="271"/>
    </location>
</feature>
<evidence type="ECO:0000313" key="3">
    <source>
        <dbReference type="EMBL" id="GAA5504810.1"/>
    </source>
</evidence>
<feature type="domain" description="3-keto-alpha-glucoside-1,2-lyase/3-keto-2-hydroxy-glucal hydratase" evidence="2">
    <location>
        <begin position="38"/>
        <end position="266"/>
    </location>
</feature>
<evidence type="ECO:0000256" key="1">
    <source>
        <dbReference type="SAM" id="SignalP"/>
    </source>
</evidence>
<dbReference type="Proteomes" id="UP001416858">
    <property type="component" value="Unassembled WGS sequence"/>
</dbReference>
<gene>
    <name evidence="3" type="ORF">Rcae01_00249</name>
</gene>
<dbReference type="Pfam" id="PF06439">
    <property type="entry name" value="3keto-disac_hyd"/>
    <property type="match status" value="1"/>
</dbReference>
<name>A0ABP9VHW4_9BACT</name>
<evidence type="ECO:0000259" key="2">
    <source>
        <dbReference type="Pfam" id="PF06439"/>
    </source>
</evidence>
<comment type="caution">
    <text evidence="3">The sequence shown here is derived from an EMBL/GenBank/DDBJ whole genome shotgun (WGS) entry which is preliminary data.</text>
</comment>
<sequence>MFHPIPFHRSLIAAFVAVCLFSISHGEETKTTSPEPGKWVSLFNGKDLEGWTPKIRYHELGENFNNTFRVEDGLLKVRYDGYDKFNETFGHLFYKDSFSHYRFRVEYRFLGEQCDGGPGWAFRNSGIMIHGEKPETMSRDQDFPVSIEVQLLGGDGKNARPNANLCTPGTNVVMNGKLFTPHCTSSSSDTFHGDDWVTVEIEVRGNEVIKHIIDGKTVLHYNKPQLDPKDAHAKELAEKQGGIQLSGGTISLQSESHPCDFRKVEIMVLEE</sequence>
<reference evidence="3 4" key="1">
    <citation type="submission" date="2024-02" db="EMBL/GenBank/DDBJ databases">
        <title>Rhodopirellula caenicola NBRC 110016.</title>
        <authorList>
            <person name="Ichikawa N."/>
            <person name="Katano-Makiyama Y."/>
            <person name="Hidaka K."/>
        </authorList>
    </citation>
    <scope>NUCLEOTIDE SEQUENCE [LARGE SCALE GENOMIC DNA]</scope>
    <source>
        <strain evidence="3 4">NBRC 110016</strain>
    </source>
</reference>
<proteinExistence type="predicted"/>
<accession>A0ABP9VHW4</accession>
<feature type="signal peptide" evidence="1">
    <location>
        <begin position="1"/>
        <end position="26"/>
    </location>
</feature>
<organism evidence="3 4">
    <name type="scientific">Novipirellula caenicola</name>
    <dbReference type="NCBI Taxonomy" id="1536901"/>
    <lineage>
        <taxon>Bacteria</taxon>
        <taxon>Pseudomonadati</taxon>
        <taxon>Planctomycetota</taxon>
        <taxon>Planctomycetia</taxon>
        <taxon>Pirellulales</taxon>
        <taxon>Pirellulaceae</taxon>
        <taxon>Novipirellula</taxon>
    </lineage>
</organism>
<evidence type="ECO:0000313" key="4">
    <source>
        <dbReference type="Proteomes" id="UP001416858"/>
    </source>
</evidence>
<protein>
    <recommendedName>
        <fullName evidence="2">3-keto-alpha-glucoside-1,2-lyase/3-keto-2-hydroxy-glucal hydratase domain-containing protein</fullName>
    </recommendedName>
</protein>
<dbReference type="Gene3D" id="2.60.120.560">
    <property type="entry name" value="Exo-inulinase, domain 1"/>
    <property type="match status" value="1"/>
</dbReference>
<dbReference type="EMBL" id="BAABRO010000001">
    <property type="protein sequence ID" value="GAA5504810.1"/>
    <property type="molecule type" value="Genomic_DNA"/>
</dbReference>
<dbReference type="InterPro" id="IPR010496">
    <property type="entry name" value="AL/BT2_dom"/>
</dbReference>
<dbReference type="RefSeq" id="WP_345681885.1">
    <property type="nucleotide sequence ID" value="NZ_BAABRO010000001.1"/>
</dbReference>